<dbReference type="EMBL" id="JAZHFS010000022">
    <property type="protein sequence ID" value="MEF2114379.1"/>
    <property type="molecule type" value="Genomic_DNA"/>
</dbReference>
<evidence type="ECO:0000313" key="3">
    <source>
        <dbReference type="Proteomes" id="UP001498469"/>
    </source>
</evidence>
<keyword evidence="1" id="KW-0472">Membrane</keyword>
<dbReference type="Proteomes" id="UP001498469">
    <property type="component" value="Unassembled WGS sequence"/>
</dbReference>
<feature type="transmembrane region" description="Helical" evidence="1">
    <location>
        <begin position="6"/>
        <end position="30"/>
    </location>
</feature>
<gene>
    <name evidence="2" type="ORF">SJI18_18950</name>
</gene>
<dbReference type="InterPro" id="IPR031596">
    <property type="entry name" value="MaAIMP_sms"/>
</dbReference>
<keyword evidence="3" id="KW-1185">Reference proteome</keyword>
<dbReference type="Pfam" id="PF16951">
    <property type="entry name" value="MaAIMP_sms"/>
    <property type="match status" value="1"/>
</dbReference>
<reference evidence="2 3" key="1">
    <citation type="submission" date="2023-11" db="EMBL/GenBank/DDBJ databases">
        <title>Draft genome sequence of a psychrophilic Clostridium strain from permafrost water brine.</title>
        <authorList>
            <person name="Shcherbakova V.A."/>
            <person name="Trubitsyn V.E."/>
            <person name="Zakharyuk A.G."/>
        </authorList>
    </citation>
    <scope>NUCLEOTIDE SEQUENCE [LARGE SCALE GENOMIC DNA]</scope>
    <source>
        <strain evidence="2 3">14F</strain>
    </source>
</reference>
<accession>A0ABU7UUA5</accession>
<keyword evidence="1" id="KW-1133">Transmembrane helix</keyword>
<sequence>MSTSAIVMMIIGCGTVWGGTVVSIVIALAVEKKKNLNKEVKW</sequence>
<evidence type="ECO:0000313" key="2">
    <source>
        <dbReference type="EMBL" id="MEF2114379.1"/>
    </source>
</evidence>
<name>A0ABU7UUA5_9CLOT</name>
<organism evidence="2 3">
    <name type="scientific">Clostridium frigoriphilum</name>
    <dbReference type="NCBI Taxonomy" id="443253"/>
    <lineage>
        <taxon>Bacteria</taxon>
        <taxon>Bacillati</taxon>
        <taxon>Bacillota</taxon>
        <taxon>Clostridia</taxon>
        <taxon>Eubacteriales</taxon>
        <taxon>Clostridiaceae</taxon>
        <taxon>Clostridium</taxon>
    </lineage>
</organism>
<comment type="caution">
    <text evidence="2">The sequence shown here is derived from an EMBL/GenBank/DDBJ whole genome shotgun (WGS) entry which is preliminary data.</text>
</comment>
<protein>
    <submittedName>
        <fullName evidence="2">Methionine/alanine import family NSS transporter small subunit</fullName>
    </submittedName>
</protein>
<keyword evidence="1" id="KW-0812">Transmembrane</keyword>
<dbReference type="NCBIfam" id="NF033493">
    <property type="entry name" value="MetS_like_NSS"/>
    <property type="match status" value="1"/>
</dbReference>
<proteinExistence type="predicted"/>
<dbReference type="RefSeq" id="WP_216253112.1">
    <property type="nucleotide sequence ID" value="NZ_JAZHFS010000022.1"/>
</dbReference>
<evidence type="ECO:0000256" key="1">
    <source>
        <dbReference type="SAM" id="Phobius"/>
    </source>
</evidence>